<dbReference type="Proteomes" id="UP000325780">
    <property type="component" value="Unassembled WGS sequence"/>
</dbReference>
<dbReference type="Pfam" id="PF01419">
    <property type="entry name" value="Jacalin"/>
    <property type="match status" value="1"/>
</dbReference>
<dbReference type="SUPFAM" id="SSF51101">
    <property type="entry name" value="Mannose-binding lectins"/>
    <property type="match status" value="1"/>
</dbReference>
<dbReference type="InterPro" id="IPR000772">
    <property type="entry name" value="Ricin_B_lectin"/>
</dbReference>
<keyword evidence="2" id="KW-0430">Lectin</keyword>
<dbReference type="PROSITE" id="PS50231">
    <property type="entry name" value="RICIN_B_LECTIN"/>
    <property type="match status" value="1"/>
</dbReference>
<dbReference type="Pfam" id="PF14200">
    <property type="entry name" value="RicinB_lectin_2"/>
    <property type="match status" value="1"/>
</dbReference>
<dbReference type="EMBL" id="ML742071">
    <property type="protein sequence ID" value="KAE8151449.1"/>
    <property type="molecule type" value="Genomic_DNA"/>
</dbReference>
<accession>A0A5N6TZC9</accession>
<reference evidence="2 3" key="1">
    <citation type="submission" date="2019-04" db="EMBL/GenBank/DDBJ databases">
        <title>Friends and foes A comparative genomics study of 23 Aspergillus species from section Flavi.</title>
        <authorList>
            <consortium name="DOE Joint Genome Institute"/>
            <person name="Kjaerbolling I."/>
            <person name="Vesth T."/>
            <person name="Frisvad J.C."/>
            <person name="Nybo J.L."/>
            <person name="Theobald S."/>
            <person name="Kildgaard S."/>
            <person name="Isbrandt T."/>
            <person name="Kuo A."/>
            <person name="Sato A."/>
            <person name="Lyhne E.K."/>
            <person name="Kogle M.E."/>
            <person name="Wiebenga A."/>
            <person name="Kun R.S."/>
            <person name="Lubbers R.J."/>
            <person name="Makela M.R."/>
            <person name="Barry K."/>
            <person name="Chovatia M."/>
            <person name="Clum A."/>
            <person name="Daum C."/>
            <person name="Haridas S."/>
            <person name="He G."/>
            <person name="LaButti K."/>
            <person name="Lipzen A."/>
            <person name="Mondo S."/>
            <person name="Riley R."/>
            <person name="Salamov A."/>
            <person name="Simmons B.A."/>
            <person name="Magnuson J.K."/>
            <person name="Henrissat B."/>
            <person name="Mortensen U.H."/>
            <person name="Larsen T.O."/>
            <person name="Devries R.P."/>
            <person name="Grigoriev I.V."/>
            <person name="Machida M."/>
            <person name="Baker S.E."/>
            <person name="Andersen M.R."/>
        </authorList>
    </citation>
    <scope>NUCLEOTIDE SEQUENCE [LARGE SCALE GENOMIC DNA]</scope>
    <source>
        <strain evidence="2 3">IBT 18842</strain>
    </source>
</reference>
<gene>
    <name evidence="2" type="ORF">BDV25DRAFT_171471</name>
</gene>
<dbReference type="GO" id="GO:0030246">
    <property type="term" value="F:carbohydrate binding"/>
    <property type="evidence" value="ECO:0007669"/>
    <property type="project" value="UniProtKB-KW"/>
</dbReference>
<proteinExistence type="predicted"/>
<evidence type="ECO:0000313" key="2">
    <source>
        <dbReference type="EMBL" id="KAE8151449.1"/>
    </source>
</evidence>
<dbReference type="Gene3D" id="2.80.10.50">
    <property type="match status" value="1"/>
</dbReference>
<sequence>MTSLLSYLWGTPKASATEPRSYTPPTFPTPGIYVIRSLAAELVIDLSSAARDDGTKVVAWGYKDVDHQKWEIADAGHGQFLFLNVATGTYLTADERAIGGLTYTSGSLVSPTNNRARWTIESGSEKDAYIIRNVASPAEVLSLADGSGAYNTPVTIHKEKDTKIQQWYLERLDAPPRPEVVKNTPVGGKGGSSFEEYKFSPVRVVEVWTGVLDDEHVIRGLQWTYDDGSKSALYGANKADHHEVVVIGPGEKVKSAAVSSGKRVDSISIEKVNGDKFKAGGDGGKEHKQDVGNGTLVGFNGGSGLDVDRIGFIFLKKGDI</sequence>
<keyword evidence="3" id="KW-1185">Reference proteome</keyword>
<dbReference type="InterPro" id="IPR001229">
    <property type="entry name" value="Jacalin-like_lectin_dom"/>
</dbReference>
<dbReference type="InterPro" id="IPR035992">
    <property type="entry name" value="Ricin_B-like_lectins"/>
</dbReference>
<feature type="domain" description="Jacalin-type lectin" evidence="1">
    <location>
        <begin position="180"/>
        <end position="316"/>
    </location>
</feature>
<dbReference type="OrthoDB" id="2131701at2759"/>
<protein>
    <submittedName>
        <fullName evidence="2">Ricin B lectin domain-containing protein</fullName>
    </submittedName>
</protein>
<evidence type="ECO:0000313" key="3">
    <source>
        <dbReference type="Proteomes" id="UP000325780"/>
    </source>
</evidence>
<dbReference type="PROSITE" id="PS51752">
    <property type="entry name" value="JACALIN_LECTIN"/>
    <property type="match status" value="1"/>
</dbReference>
<name>A0A5N6TZC9_ASPAV</name>
<dbReference type="SUPFAM" id="SSF50370">
    <property type="entry name" value="Ricin B-like lectins"/>
    <property type="match status" value="1"/>
</dbReference>
<dbReference type="AlphaFoldDB" id="A0A5N6TZC9"/>
<evidence type="ECO:0000259" key="1">
    <source>
        <dbReference type="PROSITE" id="PS51752"/>
    </source>
</evidence>
<organism evidence="2 3">
    <name type="scientific">Aspergillus avenaceus</name>
    <dbReference type="NCBI Taxonomy" id="36643"/>
    <lineage>
        <taxon>Eukaryota</taxon>
        <taxon>Fungi</taxon>
        <taxon>Dikarya</taxon>
        <taxon>Ascomycota</taxon>
        <taxon>Pezizomycotina</taxon>
        <taxon>Eurotiomycetes</taxon>
        <taxon>Eurotiomycetidae</taxon>
        <taxon>Eurotiales</taxon>
        <taxon>Aspergillaceae</taxon>
        <taxon>Aspergillus</taxon>
        <taxon>Aspergillus subgen. Circumdati</taxon>
    </lineage>
</organism>
<dbReference type="Gene3D" id="2.100.10.30">
    <property type="entry name" value="Jacalin-like lectin domain"/>
    <property type="match status" value="1"/>
</dbReference>
<dbReference type="InterPro" id="IPR036404">
    <property type="entry name" value="Jacalin-like_lectin_dom_sf"/>
</dbReference>